<keyword evidence="1" id="KW-1133">Transmembrane helix</keyword>
<evidence type="ECO:0000313" key="4">
    <source>
        <dbReference type="Proteomes" id="UP000516305"/>
    </source>
</evidence>
<evidence type="ECO:0000313" key="3">
    <source>
        <dbReference type="EMBL" id="QNR22998.1"/>
    </source>
</evidence>
<keyword evidence="4" id="KW-1185">Reference proteome</keyword>
<evidence type="ECO:0000256" key="1">
    <source>
        <dbReference type="SAM" id="Phobius"/>
    </source>
</evidence>
<dbReference type="KEGG" id="chyd:H4K34_11255"/>
<keyword evidence="1" id="KW-0812">Transmembrane</keyword>
<dbReference type="RefSeq" id="WP_210757524.1">
    <property type="nucleotide sequence ID" value="NZ_CP060139.1"/>
</dbReference>
<evidence type="ECO:0000313" key="2">
    <source>
        <dbReference type="EMBL" id="QNR22955.1"/>
    </source>
</evidence>
<feature type="transmembrane region" description="Helical" evidence="1">
    <location>
        <begin position="37"/>
        <end position="58"/>
    </location>
</feature>
<protein>
    <submittedName>
        <fullName evidence="2">Uncharacterized protein</fullName>
    </submittedName>
</protein>
<dbReference type="KEGG" id="chyd:H4K34_11470"/>
<organism evidence="2 4">
    <name type="scientific">Croceimicrobium hydrocarbonivorans</name>
    <dbReference type="NCBI Taxonomy" id="2761580"/>
    <lineage>
        <taxon>Bacteria</taxon>
        <taxon>Pseudomonadati</taxon>
        <taxon>Bacteroidota</taxon>
        <taxon>Flavobacteriia</taxon>
        <taxon>Flavobacteriales</taxon>
        <taxon>Owenweeksiaceae</taxon>
        <taxon>Croceimicrobium</taxon>
    </lineage>
</organism>
<keyword evidence="1" id="KW-0472">Membrane</keyword>
<accession>A0A7H0VB57</accession>
<dbReference type="EMBL" id="CP060139">
    <property type="protein sequence ID" value="QNR22955.1"/>
    <property type="molecule type" value="Genomic_DNA"/>
</dbReference>
<reference evidence="2 4" key="1">
    <citation type="submission" date="2020-08" db="EMBL/GenBank/DDBJ databases">
        <title>Croceimicrobium hydrocarbonivorans gen. nov., sp. nov., a novel marine bacterium isolated from a bacterial consortium that degrades polyethylene terephthalate.</title>
        <authorList>
            <person name="Liu R."/>
        </authorList>
    </citation>
    <scope>NUCLEOTIDE SEQUENCE [LARGE SCALE GENOMIC DNA]</scope>
    <source>
        <strain evidence="2 4">A20-9</strain>
    </source>
</reference>
<sequence>MDPASAQMIGQGLGSATEQLNNTNAHAYVVPNSYSQIPFYLTVVVVFAVIAVVGFALFRKK</sequence>
<gene>
    <name evidence="2" type="ORF">H4K34_11255</name>
    <name evidence="3" type="ORF">H4K34_11470</name>
</gene>
<name>A0A7H0VB57_9FLAO</name>
<dbReference type="AlphaFoldDB" id="A0A7H0VB57"/>
<dbReference type="EMBL" id="CP060139">
    <property type="protein sequence ID" value="QNR22998.1"/>
    <property type="molecule type" value="Genomic_DNA"/>
</dbReference>
<dbReference type="Proteomes" id="UP000516305">
    <property type="component" value="Chromosome"/>
</dbReference>
<proteinExistence type="predicted"/>